<dbReference type="InterPro" id="IPR036097">
    <property type="entry name" value="HisK_dim/P_sf"/>
</dbReference>
<accession>A0A1W1CG82</accession>
<dbReference type="InterPro" id="IPR004358">
    <property type="entry name" value="Sig_transdc_His_kin-like_C"/>
</dbReference>
<dbReference type="Gene3D" id="3.30.565.10">
    <property type="entry name" value="Histidine kinase-like ATPase, C-terminal domain"/>
    <property type="match status" value="1"/>
</dbReference>
<dbReference type="InterPro" id="IPR003594">
    <property type="entry name" value="HATPase_dom"/>
</dbReference>
<keyword evidence="4" id="KW-0808">Transferase</keyword>
<evidence type="ECO:0000256" key="8">
    <source>
        <dbReference type="ARBA" id="ARBA00023012"/>
    </source>
</evidence>
<dbReference type="CDD" id="cd00082">
    <property type="entry name" value="HisKA"/>
    <property type="match status" value="1"/>
</dbReference>
<evidence type="ECO:0000259" key="10">
    <source>
        <dbReference type="PROSITE" id="PS50109"/>
    </source>
</evidence>
<keyword evidence="7" id="KW-0067">ATP-binding</keyword>
<dbReference type="GO" id="GO:0000156">
    <property type="term" value="F:phosphorelay response regulator activity"/>
    <property type="evidence" value="ECO:0007669"/>
    <property type="project" value="TreeGrafter"/>
</dbReference>
<dbReference type="GO" id="GO:0030295">
    <property type="term" value="F:protein kinase activator activity"/>
    <property type="evidence" value="ECO:0007669"/>
    <property type="project" value="TreeGrafter"/>
</dbReference>
<dbReference type="InterPro" id="IPR003661">
    <property type="entry name" value="HisK_dim/P_dom"/>
</dbReference>
<dbReference type="PANTHER" id="PTHR42878">
    <property type="entry name" value="TWO-COMPONENT HISTIDINE KINASE"/>
    <property type="match status" value="1"/>
</dbReference>
<dbReference type="PRINTS" id="PR00344">
    <property type="entry name" value="BCTRLSENSOR"/>
</dbReference>
<evidence type="ECO:0000256" key="6">
    <source>
        <dbReference type="ARBA" id="ARBA00022777"/>
    </source>
</evidence>
<evidence type="ECO:0000256" key="3">
    <source>
        <dbReference type="ARBA" id="ARBA00022553"/>
    </source>
</evidence>
<dbReference type="PANTHER" id="PTHR42878:SF7">
    <property type="entry name" value="SENSOR HISTIDINE KINASE GLRK"/>
    <property type="match status" value="1"/>
</dbReference>
<keyword evidence="5" id="KW-0547">Nucleotide-binding</keyword>
<proteinExistence type="predicted"/>
<dbReference type="Pfam" id="PF02518">
    <property type="entry name" value="HATPase_c"/>
    <property type="match status" value="1"/>
</dbReference>
<dbReference type="AlphaFoldDB" id="A0A1W1CG82"/>
<evidence type="ECO:0000256" key="2">
    <source>
        <dbReference type="ARBA" id="ARBA00012438"/>
    </source>
</evidence>
<protein>
    <recommendedName>
        <fullName evidence="2">histidine kinase</fullName>
        <ecNumber evidence="2">2.7.13.3</ecNumber>
    </recommendedName>
</protein>
<keyword evidence="9" id="KW-0472">Membrane</keyword>
<keyword evidence="9" id="KW-1133">Transmembrane helix</keyword>
<dbReference type="SUPFAM" id="SSF47384">
    <property type="entry name" value="Homodimeric domain of signal transducing histidine kinase"/>
    <property type="match status" value="1"/>
</dbReference>
<dbReference type="SMART" id="SM00387">
    <property type="entry name" value="HATPase_c"/>
    <property type="match status" value="1"/>
</dbReference>
<keyword evidence="6 11" id="KW-0418">Kinase</keyword>
<dbReference type="InterPro" id="IPR005467">
    <property type="entry name" value="His_kinase_dom"/>
</dbReference>
<evidence type="ECO:0000313" key="11">
    <source>
        <dbReference type="EMBL" id="SFV64880.1"/>
    </source>
</evidence>
<keyword evidence="3" id="KW-0597">Phosphoprotein</keyword>
<dbReference type="InterPro" id="IPR050351">
    <property type="entry name" value="BphY/WalK/GraS-like"/>
</dbReference>
<feature type="transmembrane region" description="Helical" evidence="9">
    <location>
        <begin position="20"/>
        <end position="39"/>
    </location>
</feature>
<dbReference type="InterPro" id="IPR036890">
    <property type="entry name" value="HATPase_C_sf"/>
</dbReference>
<evidence type="ECO:0000256" key="4">
    <source>
        <dbReference type="ARBA" id="ARBA00022679"/>
    </source>
</evidence>
<evidence type="ECO:0000256" key="1">
    <source>
        <dbReference type="ARBA" id="ARBA00000085"/>
    </source>
</evidence>
<sequence>MLLSALYWFLTNNGFDEKNFLIGSSAILIIAFSWGYIIANDLLAPKQKMDAKFEHLSREILHELNIPLSTIEANSKMLKRQHINDNKSLKRLDRIEAASRRLKRLYDELIYTINRELHIVEKEKFSLKKVVEERVDTLREFGRNPFDIHIVDRYIYADKIGFEQMIDNLLNNAMKYSDKESSISIMFDGDILSIKDRGIGMDETEIVKIFERYYQSDTKRHGEGIGLSLVKTYCEEMNIKISISSQKSLGTTIRLDLGEV</sequence>
<evidence type="ECO:0000256" key="9">
    <source>
        <dbReference type="SAM" id="Phobius"/>
    </source>
</evidence>
<dbReference type="SUPFAM" id="SSF55874">
    <property type="entry name" value="ATPase domain of HSP90 chaperone/DNA topoisomerase II/histidine kinase"/>
    <property type="match status" value="1"/>
</dbReference>
<feature type="domain" description="Histidine kinase" evidence="10">
    <location>
        <begin position="59"/>
        <end position="260"/>
    </location>
</feature>
<reference evidence="11" key="1">
    <citation type="submission" date="2016-10" db="EMBL/GenBank/DDBJ databases">
        <authorList>
            <person name="de Groot N.N."/>
        </authorList>
    </citation>
    <scope>NUCLEOTIDE SEQUENCE</scope>
</reference>
<dbReference type="EMBL" id="FPHC01000071">
    <property type="protein sequence ID" value="SFV64880.1"/>
    <property type="molecule type" value="Genomic_DNA"/>
</dbReference>
<dbReference type="GO" id="GO:0007234">
    <property type="term" value="P:osmosensory signaling via phosphorelay pathway"/>
    <property type="evidence" value="ECO:0007669"/>
    <property type="project" value="TreeGrafter"/>
</dbReference>
<dbReference type="EC" id="2.7.13.3" evidence="2"/>
<evidence type="ECO:0000256" key="7">
    <source>
        <dbReference type="ARBA" id="ARBA00022840"/>
    </source>
</evidence>
<organism evidence="11">
    <name type="scientific">hydrothermal vent metagenome</name>
    <dbReference type="NCBI Taxonomy" id="652676"/>
    <lineage>
        <taxon>unclassified sequences</taxon>
        <taxon>metagenomes</taxon>
        <taxon>ecological metagenomes</taxon>
    </lineage>
</organism>
<evidence type="ECO:0000256" key="5">
    <source>
        <dbReference type="ARBA" id="ARBA00022741"/>
    </source>
</evidence>
<comment type="catalytic activity">
    <reaction evidence="1">
        <text>ATP + protein L-histidine = ADP + protein N-phospho-L-histidine.</text>
        <dbReference type="EC" id="2.7.13.3"/>
    </reaction>
</comment>
<name>A0A1W1CG82_9ZZZZ</name>
<dbReference type="Gene3D" id="1.10.287.130">
    <property type="match status" value="1"/>
</dbReference>
<gene>
    <name evidence="11" type="ORF">MNB_SV-6-341</name>
</gene>
<dbReference type="GO" id="GO:0005524">
    <property type="term" value="F:ATP binding"/>
    <property type="evidence" value="ECO:0007669"/>
    <property type="project" value="UniProtKB-KW"/>
</dbReference>
<keyword evidence="9" id="KW-0812">Transmembrane</keyword>
<keyword evidence="8" id="KW-0902">Two-component regulatory system</keyword>
<dbReference type="Pfam" id="PF00512">
    <property type="entry name" value="HisKA"/>
    <property type="match status" value="1"/>
</dbReference>
<dbReference type="PROSITE" id="PS50109">
    <property type="entry name" value="HIS_KIN"/>
    <property type="match status" value="1"/>
</dbReference>
<dbReference type="GO" id="GO:0000155">
    <property type="term" value="F:phosphorelay sensor kinase activity"/>
    <property type="evidence" value="ECO:0007669"/>
    <property type="project" value="InterPro"/>
</dbReference>